<gene>
    <name evidence="1" type="ORF">BTCBT_007413</name>
</gene>
<organism evidence="1 2">
    <name type="scientific">Bacillus thuringiensis T01-328</name>
    <dbReference type="NCBI Taxonomy" id="1324966"/>
    <lineage>
        <taxon>Bacteria</taxon>
        <taxon>Bacillati</taxon>
        <taxon>Bacillota</taxon>
        <taxon>Bacilli</taxon>
        <taxon>Bacillales</taxon>
        <taxon>Bacillaceae</taxon>
        <taxon>Bacillus</taxon>
        <taxon>Bacillus cereus group</taxon>
    </lineage>
</organism>
<dbReference type="EMBL" id="ARXZ02000096">
    <property type="protein sequence ID" value="ERH96445.1"/>
    <property type="molecule type" value="Genomic_DNA"/>
</dbReference>
<comment type="caution">
    <text evidence="1">The sequence shown here is derived from an EMBL/GenBank/DDBJ whole genome shotgun (WGS) entry which is preliminary data.</text>
</comment>
<dbReference type="AlphaFoldDB" id="A0AAN4HBB6"/>
<accession>A0AAN4HBB6</accession>
<protein>
    <submittedName>
        <fullName evidence="1">Uncharacterized protein</fullName>
    </submittedName>
</protein>
<proteinExistence type="predicted"/>
<dbReference type="RefSeq" id="WP_021036314.1">
    <property type="nucleotide sequence ID" value="NZ_ARXZ02000096.1"/>
</dbReference>
<dbReference type="Proteomes" id="UP000013487">
    <property type="component" value="Unassembled WGS sequence"/>
</dbReference>
<evidence type="ECO:0000313" key="1">
    <source>
        <dbReference type="EMBL" id="ERH96445.1"/>
    </source>
</evidence>
<evidence type="ECO:0000313" key="2">
    <source>
        <dbReference type="Proteomes" id="UP000013487"/>
    </source>
</evidence>
<reference evidence="1 2" key="1">
    <citation type="journal article" date="2013" name="Genome Announc.">
        <title>Draft Genome Sequence of Bacillus thuringiensis var. thuringiensis Strain T01-328, a Brazilian Isolate That Produces a Soluble Pesticide Protein, Cry1Ia.</title>
        <authorList>
            <person name="Varani A.M."/>
            <person name="Lemos M.V."/>
            <person name="Fernandes C.C."/>
            <person name="Lemos E.G."/>
            <person name="Alves E.C."/>
            <person name="Desiderio J.A."/>
        </authorList>
    </citation>
    <scope>NUCLEOTIDE SEQUENCE [LARGE SCALE GENOMIC DNA]</scope>
    <source>
        <strain evidence="1 2">T01-328</strain>
    </source>
</reference>
<sequence length="128" mass="14306">MAFPVNKVLLTKEQVSNNQGFVLLGIKDWYEYEDGQKKPQATGVKYTCLLKGMEYEKIEVKVPFDRGALHIEPEELESAGGEIPVDFDGFEGKFYVNTNGSRAMADVSFKAKSIFADDSSVVEDWVAN</sequence>
<name>A0AAN4HBB6_BACTU</name>